<dbReference type="SMART" id="SM00562">
    <property type="entry name" value="NDK"/>
    <property type="match status" value="1"/>
</dbReference>
<dbReference type="Proteomes" id="UP000178372">
    <property type="component" value="Unassembled WGS sequence"/>
</dbReference>
<proteinExistence type="inferred from homology"/>
<dbReference type="AlphaFoldDB" id="A0A1F7GBG5"/>
<evidence type="ECO:0000256" key="2">
    <source>
        <dbReference type="ARBA" id="ARBA00008142"/>
    </source>
</evidence>
<sequence length="192" mass="21847">MEKTLIIIKPDGVQRGLIGKIFETLESTGLKLMACKMIQPDETTIENHYPHSKDWIEGMGNKTLTNFEKMGIDPKDNFEKTDALSVGEEVRKRLMKYWLEGPVVVTVWGGPSAVVVARKIRGHTFPVDADPGTIHATFSFDNPLLATSKDRAVKTFIHASGSVEEAEREIKYWFPNYDFVDYETLIEHLYIR</sequence>
<dbReference type="InterPro" id="IPR034907">
    <property type="entry name" value="NDK-like_dom"/>
</dbReference>
<keyword evidence="5" id="KW-0418">Kinase</keyword>
<comment type="caution">
    <text evidence="8">The sequence shown here is derived from an EMBL/GenBank/DDBJ whole genome shotgun (WGS) entry which is preliminary data.</text>
</comment>
<comment type="caution">
    <text evidence="6">Lacks conserved residue(s) required for the propagation of feature annotation.</text>
</comment>
<feature type="domain" description="Nucleoside diphosphate kinase-like" evidence="7">
    <location>
        <begin position="1"/>
        <end position="181"/>
    </location>
</feature>
<evidence type="ECO:0000313" key="8">
    <source>
        <dbReference type="EMBL" id="OGK16214.1"/>
    </source>
</evidence>
<name>A0A1F7GBG5_9BACT</name>
<keyword evidence="4" id="KW-0808">Transferase</keyword>
<dbReference type="EMBL" id="MFZF01000019">
    <property type="protein sequence ID" value="OGK16214.1"/>
    <property type="molecule type" value="Genomic_DNA"/>
</dbReference>
<evidence type="ECO:0000256" key="4">
    <source>
        <dbReference type="ARBA" id="ARBA00022679"/>
    </source>
</evidence>
<evidence type="ECO:0000259" key="7">
    <source>
        <dbReference type="SMART" id="SM00562"/>
    </source>
</evidence>
<gene>
    <name evidence="8" type="ORF">A2690_03170</name>
</gene>
<dbReference type="InterPro" id="IPR036850">
    <property type="entry name" value="NDK-like_dom_sf"/>
</dbReference>
<dbReference type="GO" id="GO:0004550">
    <property type="term" value="F:nucleoside diphosphate kinase activity"/>
    <property type="evidence" value="ECO:0007669"/>
    <property type="project" value="UniProtKB-EC"/>
</dbReference>
<dbReference type="Pfam" id="PF00334">
    <property type="entry name" value="NDK"/>
    <property type="match status" value="2"/>
</dbReference>
<dbReference type="PROSITE" id="PS51374">
    <property type="entry name" value="NDPK_LIKE"/>
    <property type="match status" value="1"/>
</dbReference>
<dbReference type="EC" id="2.7.4.6" evidence="3"/>
<dbReference type="PANTHER" id="PTHR11349">
    <property type="entry name" value="NUCLEOSIDE DIPHOSPHATE KINASE"/>
    <property type="match status" value="1"/>
</dbReference>
<dbReference type="SUPFAM" id="SSF54919">
    <property type="entry name" value="Nucleoside diphosphate kinase, NDK"/>
    <property type="match status" value="1"/>
</dbReference>
<protein>
    <recommendedName>
        <fullName evidence="3">nucleoside-diphosphate kinase</fullName>
        <ecNumber evidence="3">2.7.4.6</ecNumber>
    </recommendedName>
</protein>
<comment type="similarity">
    <text evidence="2 6">Belongs to the NDK family.</text>
</comment>
<evidence type="ECO:0000256" key="3">
    <source>
        <dbReference type="ARBA" id="ARBA00012966"/>
    </source>
</evidence>
<accession>A0A1F7GBG5</accession>
<evidence type="ECO:0000256" key="1">
    <source>
        <dbReference type="ARBA" id="ARBA00001946"/>
    </source>
</evidence>
<evidence type="ECO:0000313" key="9">
    <source>
        <dbReference type="Proteomes" id="UP000178372"/>
    </source>
</evidence>
<organism evidence="8 9">
    <name type="scientific">Candidatus Roizmanbacteria bacterium RIFCSPHIGHO2_01_FULL_39_12b</name>
    <dbReference type="NCBI Taxonomy" id="1802030"/>
    <lineage>
        <taxon>Bacteria</taxon>
        <taxon>Candidatus Roizmaniibacteriota</taxon>
    </lineage>
</organism>
<evidence type="ECO:0000256" key="6">
    <source>
        <dbReference type="PROSITE-ProRule" id="PRU00706"/>
    </source>
</evidence>
<comment type="cofactor">
    <cofactor evidence="1">
        <name>Mg(2+)</name>
        <dbReference type="ChEBI" id="CHEBI:18420"/>
    </cofactor>
</comment>
<reference evidence="8 9" key="1">
    <citation type="journal article" date="2016" name="Nat. Commun.">
        <title>Thousands of microbial genomes shed light on interconnected biogeochemical processes in an aquifer system.</title>
        <authorList>
            <person name="Anantharaman K."/>
            <person name="Brown C.T."/>
            <person name="Hug L.A."/>
            <person name="Sharon I."/>
            <person name="Castelle C.J."/>
            <person name="Probst A.J."/>
            <person name="Thomas B.C."/>
            <person name="Singh A."/>
            <person name="Wilkins M.J."/>
            <person name="Karaoz U."/>
            <person name="Brodie E.L."/>
            <person name="Williams K.H."/>
            <person name="Hubbard S.S."/>
            <person name="Banfield J.F."/>
        </authorList>
    </citation>
    <scope>NUCLEOTIDE SEQUENCE [LARGE SCALE GENOMIC DNA]</scope>
</reference>
<evidence type="ECO:0000256" key="5">
    <source>
        <dbReference type="ARBA" id="ARBA00022777"/>
    </source>
</evidence>
<dbReference type="Gene3D" id="3.30.70.141">
    <property type="entry name" value="Nucleoside diphosphate kinase-like domain"/>
    <property type="match status" value="1"/>
</dbReference>